<dbReference type="InterPro" id="IPR050241">
    <property type="entry name" value="NAD-cap_RNA_hydrolase_NudC"/>
</dbReference>
<name>A0A9Q9HLR8_LEICA</name>
<comment type="similarity">
    <text evidence="3">Belongs to the Nudix hydrolase family. NudC subfamily.</text>
</comment>
<dbReference type="Proteomes" id="UP001058713">
    <property type="component" value="Chromosome"/>
</dbReference>
<evidence type="ECO:0000313" key="13">
    <source>
        <dbReference type="Proteomes" id="UP001058713"/>
    </source>
</evidence>
<organism evidence="12 13">
    <name type="scientific">Leisingera caerulea</name>
    <name type="common">Phaeobacter caeruleus</name>
    <dbReference type="NCBI Taxonomy" id="506591"/>
    <lineage>
        <taxon>Bacteria</taxon>
        <taxon>Pseudomonadati</taxon>
        <taxon>Pseudomonadota</taxon>
        <taxon>Alphaproteobacteria</taxon>
        <taxon>Rhodobacterales</taxon>
        <taxon>Roseobacteraceae</taxon>
        <taxon>Leisingera</taxon>
    </lineage>
</organism>
<dbReference type="GO" id="GO:0005829">
    <property type="term" value="C:cytosol"/>
    <property type="evidence" value="ECO:0007669"/>
    <property type="project" value="TreeGrafter"/>
</dbReference>
<evidence type="ECO:0000256" key="10">
    <source>
        <dbReference type="RuleBase" id="RU003476"/>
    </source>
</evidence>
<dbReference type="PANTHER" id="PTHR42904">
    <property type="entry name" value="NUDIX HYDROLASE, NUDC SUBFAMILY"/>
    <property type="match status" value="1"/>
</dbReference>
<sequence>MKRAEQVTFGGGGGLDRAAHLRTDPAALDAAWNSPQSQVLLMWRGKPLTRRAEDAGLPCGLAWTAAHHPLAAGRRDTSLFLGLTPDGAPCFACDISGWKPESLDQDALNSFADASEQQHPDLPDTHVFAELRRVMTRLTPLEAELASTAKAMLAWHRSHRFCACCGAPSDVAQAGWQRVCPACKAPHFPRTDPVVIMLITHGDSVLMGRSPGWPEGMYSLLAGFVEPGETLEAAVRREVLEETGVRVGRVSYLSSQPWAFPMSLMFGCAGEALSREITIDPSEIEDALWVSRQEMMTVFAGDHPVLKPAREGAIAHFLLKNWLADTLD</sequence>
<comment type="catalytic activity">
    <reaction evidence="9">
        <text>a 5'-end NAD(+)-phospho-ribonucleoside in mRNA + H2O = a 5'-end phospho-adenosine-phospho-ribonucleoside in mRNA + beta-nicotinamide D-ribonucleotide + 2 H(+)</text>
        <dbReference type="Rhea" id="RHEA:60876"/>
        <dbReference type="Rhea" id="RHEA-COMP:15698"/>
        <dbReference type="Rhea" id="RHEA-COMP:15719"/>
        <dbReference type="ChEBI" id="CHEBI:14649"/>
        <dbReference type="ChEBI" id="CHEBI:15377"/>
        <dbReference type="ChEBI" id="CHEBI:15378"/>
        <dbReference type="ChEBI" id="CHEBI:144029"/>
        <dbReference type="ChEBI" id="CHEBI:144051"/>
    </reaction>
    <physiologicalReaction direction="left-to-right" evidence="9">
        <dbReference type="Rhea" id="RHEA:60877"/>
    </physiologicalReaction>
</comment>
<dbReference type="PRINTS" id="PR00502">
    <property type="entry name" value="NUDIXFAMILY"/>
</dbReference>
<dbReference type="InterPro" id="IPR000086">
    <property type="entry name" value="NUDIX_hydrolase_dom"/>
</dbReference>
<dbReference type="SUPFAM" id="SSF55811">
    <property type="entry name" value="Nudix"/>
    <property type="match status" value="1"/>
</dbReference>
<keyword evidence="6 10" id="KW-0378">Hydrolase</keyword>
<dbReference type="EC" id="3.6.1.22" evidence="4"/>
<dbReference type="EMBL" id="CP081070">
    <property type="protein sequence ID" value="UWQ54477.1"/>
    <property type="molecule type" value="Genomic_DNA"/>
</dbReference>
<dbReference type="PROSITE" id="PS00893">
    <property type="entry name" value="NUDIX_BOX"/>
    <property type="match status" value="1"/>
</dbReference>
<dbReference type="Gene3D" id="3.90.79.10">
    <property type="entry name" value="Nucleoside Triphosphate Pyrophosphohydrolase"/>
    <property type="match status" value="1"/>
</dbReference>
<dbReference type="PROSITE" id="PS51462">
    <property type="entry name" value="NUDIX"/>
    <property type="match status" value="1"/>
</dbReference>
<dbReference type="KEGG" id="lcae:K3721_02765"/>
<gene>
    <name evidence="12" type="primary">nudC</name>
    <name evidence="12" type="ORF">K3721_02765</name>
</gene>
<evidence type="ECO:0000256" key="6">
    <source>
        <dbReference type="ARBA" id="ARBA00022801"/>
    </source>
</evidence>
<reference evidence="12" key="1">
    <citation type="submission" date="2021-08" db="EMBL/GenBank/DDBJ databases">
        <authorList>
            <person name="Nwanade C."/>
            <person name="Wang M."/>
            <person name="Masoudi A."/>
            <person name="Yu Z."/>
            <person name="Liu J."/>
        </authorList>
    </citation>
    <scope>NUCLEOTIDE SEQUENCE</scope>
    <source>
        <strain evidence="12">S122</strain>
    </source>
</reference>
<evidence type="ECO:0000256" key="8">
    <source>
        <dbReference type="ARBA" id="ARBA00023027"/>
    </source>
</evidence>
<dbReference type="InterPro" id="IPR015375">
    <property type="entry name" value="NADH_PPase-like_N"/>
</dbReference>
<dbReference type="NCBIfam" id="NF001299">
    <property type="entry name" value="PRK00241.1"/>
    <property type="match status" value="1"/>
</dbReference>
<evidence type="ECO:0000256" key="5">
    <source>
        <dbReference type="ARBA" id="ARBA00022723"/>
    </source>
</evidence>
<dbReference type="InterPro" id="IPR020084">
    <property type="entry name" value="NUDIX_hydrolase_CS"/>
</dbReference>
<evidence type="ECO:0000256" key="1">
    <source>
        <dbReference type="ARBA" id="ARBA00001946"/>
    </source>
</evidence>
<dbReference type="GO" id="GO:0006742">
    <property type="term" value="P:NADP+ catabolic process"/>
    <property type="evidence" value="ECO:0007669"/>
    <property type="project" value="TreeGrafter"/>
</dbReference>
<dbReference type="AlphaFoldDB" id="A0A9Q9HLR8"/>
<dbReference type="Pfam" id="PF00293">
    <property type="entry name" value="NUDIX"/>
    <property type="match status" value="1"/>
</dbReference>
<dbReference type="InterPro" id="IPR015797">
    <property type="entry name" value="NUDIX_hydrolase-like_dom_sf"/>
</dbReference>
<dbReference type="Pfam" id="PF09297">
    <property type="entry name" value="Zn_ribbon_NUD"/>
    <property type="match status" value="1"/>
</dbReference>
<dbReference type="InterPro" id="IPR020476">
    <property type="entry name" value="Nudix_hydrolase"/>
</dbReference>
<accession>A0A9Q9HLR8</accession>
<dbReference type="PANTHER" id="PTHR42904:SF6">
    <property type="entry name" value="NAD-CAPPED RNA HYDROLASE NUDT12"/>
    <property type="match status" value="1"/>
</dbReference>
<dbReference type="Pfam" id="PF09296">
    <property type="entry name" value="NUDIX-like"/>
    <property type="match status" value="1"/>
</dbReference>
<dbReference type="GO" id="GO:0035529">
    <property type="term" value="F:NADH pyrophosphatase activity"/>
    <property type="evidence" value="ECO:0007669"/>
    <property type="project" value="TreeGrafter"/>
</dbReference>
<dbReference type="CDD" id="cd03429">
    <property type="entry name" value="NUDIX_NADH_pyrophosphatase_Nudt13"/>
    <property type="match status" value="1"/>
</dbReference>
<dbReference type="InterPro" id="IPR049734">
    <property type="entry name" value="NudC-like_C"/>
</dbReference>
<dbReference type="Gene3D" id="3.90.79.20">
    <property type="match status" value="1"/>
</dbReference>
<evidence type="ECO:0000256" key="2">
    <source>
        <dbReference type="ARBA" id="ARBA00001947"/>
    </source>
</evidence>
<evidence type="ECO:0000256" key="3">
    <source>
        <dbReference type="ARBA" id="ARBA00009595"/>
    </source>
</evidence>
<comment type="cofactor">
    <cofactor evidence="1">
        <name>Mg(2+)</name>
        <dbReference type="ChEBI" id="CHEBI:18420"/>
    </cofactor>
</comment>
<dbReference type="GO" id="GO:0046872">
    <property type="term" value="F:metal ion binding"/>
    <property type="evidence" value="ECO:0007669"/>
    <property type="project" value="UniProtKB-KW"/>
</dbReference>
<protein>
    <recommendedName>
        <fullName evidence="4">NAD(+) diphosphatase</fullName>
        <ecNumber evidence="4">3.6.1.22</ecNumber>
    </recommendedName>
</protein>
<keyword evidence="5" id="KW-0479">Metal-binding</keyword>
<comment type="cofactor">
    <cofactor evidence="2">
        <name>Zn(2+)</name>
        <dbReference type="ChEBI" id="CHEBI:29105"/>
    </cofactor>
</comment>
<dbReference type="GO" id="GO:0019677">
    <property type="term" value="P:NAD+ catabolic process"/>
    <property type="evidence" value="ECO:0007669"/>
    <property type="project" value="TreeGrafter"/>
</dbReference>
<keyword evidence="7" id="KW-0460">Magnesium</keyword>
<evidence type="ECO:0000256" key="7">
    <source>
        <dbReference type="ARBA" id="ARBA00022842"/>
    </source>
</evidence>
<keyword evidence="8" id="KW-0520">NAD</keyword>
<evidence type="ECO:0000313" key="12">
    <source>
        <dbReference type="EMBL" id="UWQ54477.1"/>
    </source>
</evidence>
<evidence type="ECO:0000256" key="9">
    <source>
        <dbReference type="ARBA" id="ARBA00023679"/>
    </source>
</evidence>
<proteinExistence type="inferred from homology"/>
<evidence type="ECO:0000256" key="4">
    <source>
        <dbReference type="ARBA" id="ARBA00012381"/>
    </source>
</evidence>
<dbReference type="RefSeq" id="WP_259971769.1">
    <property type="nucleotide sequence ID" value="NZ_CP081070.1"/>
</dbReference>
<evidence type="ECO:0000259" key="11">
    <source>
        <dbReference type="PROSITE" id="PS51462"/>
    </source>
</evidence>
<feature type="domain" description="Nudix hydrolase" evidence="11">
    <location>
        <begin position="189"/>
        <end position="320"/>
    </location>
</feature>
<dbReference type="InterPro" id="IPR015376">
    <property type="entry name" value="Znr_NADH_PPase"/>
</dbReference>